<keyword evidence="14" id="KW-0829">Tyrosine-protein kinase</keyword>
<evidence type="ECO:0000256" key="6">
    <source>
        <dbReference type="ARBA" id="ARBA00022519"/>
    </source>
</evidence>
<dbReference type="Pfam" id="PF13614">
    <property type="entry name" value="AAA_31"/>
    <property type="match status" value="1"/>
</dbReference>
<keyword evidence="21" id="KW-1185">Reference proteome</keyword>
<dbReference type="SUPFAM" id="SSF52540">
    <property type="entry name" value="P-loop containing nucleoside triphosphate hydrolases"/>
    <property type="match status" value="1"/>
</dbReference>
<dbReference type="Gene3D" id="3.40.50.300">
    <property type="entry name" value="P-loop containing nucleotide triphosphate hydrolases"/>
    <property type="match status" value="1"/>
</dbReference>
<dbReference type="EC" id="2.7.10.2" evidence="4"/>
<evidence type="ECO:0000256" key="12">
    <source>
        <dbReference type="ARBA" id="ARBA00022989"/>
    </source>
</evidence>
<dbReference type="STRING" id="477680.SAMN05421788_101572"/>
<keyword evidence="10" id="KW-0418">Kinase</keyword>
<keyword evidence="7" id="KW-0808">Transferase</keyword>
<evidence type="ECO:0000256" key="16">
    <source>
        <dbReference type="SAM" id="Phobius"/>
    </source>
</evidence>
<dbReference type="GO" id="GO:0004715">
    <property type="term" value="F:non-membrane spanning protein tyrosine kinase activity"/>
    <property type="evidence" value="ECO:0007669"/>
    <property type="project" value="UniProtKB-EC"/>
</dbReference>
<evidence type="ECO:0000256" key="11">
    <source>
        <dbReference type="ARBA" id="ARBA00022840"/>
    </source>
</evidence>
<dbReference type="OrthoDB" id="9794577at2"/>
<keyword evidence="11" id="KW-0067">ATP-binding</keyword>
<evidence type="ECO:0000256" key="14">
    <source>
        <dbReference type="ARBA" id="ARBA00023137"/>
    </source>
</evidence>
<dbReference type="InterPro" id="IPR025669">
    <property type="entry name" value="AAA_dom"/>
</dbReference>
<dbReference type="InterPro" id="IPR050445">
    <property type="entry name" value="Bact_polysacc_biosynth/exp"/>
</dbReference>
<comment type="similarity">
    <text evidence="2">Belongs to the CpsD/CapB family.</text>
</comment>
<comment type="catalytic activity">
    <reaction evidence="15">
        <text>L-tyrosyl-[protein] + ATP = O-phospho-L-tyrosyl-[protein] + ADP + H(+)</text>
        <dbReference type="Rhea" id="RHEA:10596"/>
        <dbReference type="Rhea" id="RHEA-COMP:10136"/>
        <dbReference type="Rhea" id="RHEA-COMP:20101"/>
        <dbReference type="ChEBI" id="CHEBI:15378"/>
        <dbReference type="ChEBI" id="CHEBI:30616"/>
        <dbReference type="ChEBI" id="CHEBI:46858"/>
        <dbReference type="ChEBI" id="CHEBI:61978"/>
        <dbReference type="ChEBI" id="CHEBI:456216"/>
        <dbReference type="EC" id="2.7.10.2"/>
    </reaction>
</comment>
<evidence type="ECO:0000259" key="17">
    <source>
        <dbReference type="Pfam" id="PF02706"/>
    </source>
</evidence>
<dbReference type="InterPro" id="IPR027417">
    <property type="entry name" value="P-loop_NTPase"/>
</dbReference>
<evidence type="ECO:0000313" key="20">
    <source>
        <dbReference type="EMBL" id="SIS67686.1"/>
    </source>
</evidence>
<dbReference type="GO" id="GO:0005524">
    <property type="term" value="F:ATP binding"/>
    <property type="evidence" value="ECO:0007669"/>
    <property type="project" value="UniProtKB-KW"/>
</dbReference>
<sequence>MDSENVTEQHQKDGQTFSTIFSFVLDHWKIFLLCILFSLVGGWFYLKIATPVYKVTAKILVDDDQKAGSLFGASSNVMQDFNSLLGGKSNVDNESQVLQTQDLMERVVKDMQLNVKYFEQKDLVYREMYPETAVTITAVNSIGAGSAVFTLSEQEDGAIKVEEQVGKTDTSASIKETHVAKFGYPINMHSGIYQFNKSQGYIKGRKYKVTISTLDKSIEELQHMLSVKVPNKQVTTINLELAYPVPAKGRSILATLVKQYINGNLDQKNAFADSTMTFIDRRLAIVNADLSQVERQVQDFKQRHNIADMDEQAKVLIHQWEQQGVNVNSINTELSLVDTLTRMFTNQNFKNKMVPGLLTKDPVFLELLAIYNENQLLREKLLSNFTPNNPQIKNIDVQLEGLRAKMLDHLTVVRKGLMVSFNQLDSIGGSNTVNIRKVPEIQRNYLDLVRQQEIKQALFVFLLQKREEIAVTKASNIANSRLIDSPRAEYRPVWPKKPLVMLMALLLGIVIPYFGLSAINMLNNRVKSSDEVIALSQIGLVGEISHSEISSPLIYKEKPDSIIAEQFRAIRTNLQFVNGTVKCPVILFTSSLGGEGKSFAALNLAQAFASTGKKTVLMELDLRKPKVASYLNIDAENGFSNYMVSNLPLYKIIVPSGIEKLDLLPSGPLPPNPAELLLHEKMNDLIAELRDSYDVIIMDTPPVGLVTDAQILASYATTCLYMVRIDYTYKNRLTIPLELKTSGKMKNIYLVINDVKRKASHRYGYGGYKYDEEYGYGSKQKNTKPRVRVLLKEKKQG</sequence>
<dbReference type="RefSeq" id="WP_076375455.1">
    <property type="nucleotide sequence ID" value="NZ_AP017422.1"/>
</dbReference>
<feature type="transmembrane region" description="Helical" evidence="16">
    <location>
        <begin position="499"/>
        <end position="519"/>
    </location>
</feature>
<dbReference type="Pfam" id="PF02706">
    <property type="entry name" value="Wzz"/>
    <property type="match status" value="1"/>
</dbReference>
<reference evidence="21" key="1">
    <citation type="submission" date="2017-01" db="EMBL/GenBank/DDBJ databases">
        <authorList>
            <person name="Varghese N."/>
            <person name="Submissions S."/>
        </authorList>
    </citation>
    <scope>NUCLEOTIDE SEQUENCE [LARGE SCALE GENOMIC DNA]</scope>
    <source>
        <strain evidence="21">DSM 21054</strain>
    </source>
</reference>
<keyword evidence="12 16" id="KW-1133">Transmembrane helix</keyword>
<evidence type="ECO:0000256" key="3">
    <source>
        <dbReference type="ARBA" id="ARBA00008883"/>
    </source>
</evidence>
<gene>
    <name evidence="20" type="ORF">SAMN05421788_101572</name>
</gene>
<accession>A0A173MNV7</accession>
<evidence type="ECO:0000259" key="18">
    <source>
        <dbReference type="Pfam" id="PF13614"/>
    </source>
</evidence>
<evidence type="ECO:0000256" key="5">
    <source>
        <dbReference type="ARBA" id="ARBA00022475"/>
    </source>
</evidence>
<dbReference type="EMBL" id="FTOR01000001">
    <property type="protein sequence ID" value="SIS67686.1"/>
    <property type="molecule type" value="Genomic_DNA"/>
</dbReference>
<evidence type="ECO:0000259" key="19">
    <source>
        <dbReference type="Pfam" id="PF13807"/>
    </source>
</evidence>
<feature type="transmembrane region" description="Helical" evidence="16">
    <location>
        <begin position="28"/>
        <end position="46"/>
    </location>
</feature>
<dbReference type="GO" id="GO:0042802">
    <property type="term" value="F:identical protein binding"/>
    <property type="evidence" value="ECO:0007669"/>
    <property type="project" value="UniProtKB-ARBA"/>
</dbReference>
<dbReference type="Proteomes" id="UP000186917">
    <property type="component" value="Unassembled WGS sequence"/>
</dbReference>
<dbReference type="InterPro" id="IPR003856">
    <property type="entry name" value="LPS_length_determ_N"/>
</dbReference>
<evidence type="ECO:0000256" key="8">
    <source>
        <dbReference type="ARBA" id="ARBA00022692"/>
    </source>
</evidence>
<dbReference type="Pfam" id="PF13807">
    <property type="entry name" value="GNVR"/>
    <property type="match status" value="1"/>
</dbReference>
<dbReference type="InterPro" id="IPR032807">
    <property type="entry name" value="GNVR"/>
</dbReference>
<dbReference type="NCBIfam" id="TIGR01007">
    <property type="entry name" value="eps_fam"/>
    <property type="match status" value="1"/>
</dbReference>
<dbReference type="InterPro" id="IPR005702">
    <property type="entry name" value="Wzc-like_C"/>
</dbReference>
<evidence type="ECO:0000256" key="9">
    <source>
        <dbReference type="ARBA" id="ARBA00022741"/>
    </source>
</evidence>
<keyword evidence="9" id="KW-0547">Nucleotide-binding</keyword>
<evidence type="ECO:0000256" key="4">
    <source>
        <dbReference type="ARBA" id="ARBA00011903"/>
    </source>
</evidence>
<dbReference type="KEGG" id="fln:FLA_5178"/>
<evidence type="ECO:0000256" key="2">
    <source>
        <dbReference type="ARBA" id="ARBA00007316"/>
    </source>
</evidence>
<dbReference type="CDD" id="cd05387">
    <property type="entry name" value="BY-kinase"/>
    <property type="match status" value="1"/>
</dbReference>
<comment type="subcellular location">
    <subcellularLocation>
        <location evidence="1">Cell inner membrane</location>
        <topology evidence="1">Multi-pass membrane protein</topology>
    </subcellularLocation>
</comment>
<dbReference type="GO" id="GO:0005886">
    <property type="term" value="C:plasma membrane"/>
    <property type="evidence" value="ECO:0007669"/>
    <property type="project" value="UniProtKB-SubCell"/>
</dbReference>
<comment type="similarity">
    <text evidence="3">Belongs to the etk/wzc family.</text>
</comment>
<evidence type="ECO:0000256" key="1">
    <source>
        <dbReference type="ARBA" id="ARBA00004429"/>
    </source>
</evidence>
<keyword evidence="5" id="KW-1003">Cell membrane</keyword>
<feature type="domain" description="Polysaccharide chain length determinant N-terminal" evidence="17">
    <location>
        <begin position="19"/>
        <end position="110"/>
    </location>
</feature>
<dbReference type="PANTHER" id="PTHR32309">
    <property type="entry name" value="TYROSINE-PROTEIN KINASE"/>
    <property type="match status" value="1"/>
</dbReference>
<feature type="domain" description="Tyrosine-protein kinase G-rich" evidence="19">
    <location>
        <begin position="441"/>
        <end position="511"/>
    </location>
</feature>
<name>A0A173MNV7_9BACT</name>
<dbReference type="AlphaFoldDB" id="A0A173MNV7"/>
<feature type="domain" description="AAA" evidence="18">
    <location>
        <begin position="585"/>
        <end position="713"/>
    </location>
</feature>
<organism evidence="20 21">
    <name type="scientific">Filimonas lacunae</name>
    <dbReference type="NCBI Taxonomy" id="477680"/>
    <lineage>
        <taxon>Bacteria</taxon>
        <taxon>Pseudomonadati</taxon>
        <taxon>Bacteroidota</taxon>
        <taxon>Chitinophagia</taxon>
        <taxon>Chitinophagales</taxon>
        <taxon>Chitinophagaceae</taxon>
        <taxon>Filimonas</taxon>
    </lineage>
</organism>
<evidence type="ECO:0000256" key="13">
    <source>
        <dbReference type="ARBA" id="ARBA00023136"/>
    </source>
</evidence>
<protein>
    <recommendedName>
        <fullName evidence="4">non-specific protein-tyrosine kinase</fullName>
        <ecNumber evidence="4">2.7.10.2</ecNumber>
    </recommendedName>
</protein>
<evidence type="ECO:0000256" key="15">
    <source>
        <dbReference type="ARBA" id="ARBA00051245"/>
    </source>
</evidence>
<dbReference type="PANTHER" id="PTHR32309:SF13">
    <property type="entry name" value="FERRIC ENTEROBACTIN TRANSPORT PROTEIN FEPE"/>
    <property type="match status" value="1"/>
</dbReference>
<proteinExistence type="inferred from homology"/>
<keyword evidence="8 16" id="KW-0812">Transmembrane</keyword>
<dbReference type="FunFam" id="3.40.50.300:FF:000527">
    <property type="entry name" value="Tyrosine-protein kinase etk"/>
    <property type="match status" value="1"/>
</dbReference>
<keyword evidence="6" id="KW-0997">Cell inner membrane</keyword>
<evidence type="ECO:0000256" key="10">
    <source>
        <dbReference type="ARBA" id="ARBA00022777"/>
    </source>
</evidence>
<evidence type="ECO:0000313" key="21">
    <source>
        <dbReference type="Proteomes" id="UP000186917"/>
    </source>
</evidence>
<keyword evidence="13 16" id="KW-0472">Membrane</keyword>
<evidence type="ECO:0000256" key="7">
    <source>
        <dbReference type="ARBA" id="ARBA00022679"/>
    </source>
</evidence>